<evidence type="ECO:0000256" key="2">
    <source>
        <dbReference type="ARBA" id="ARBA00022801"/>
    </source>
</evidence>
<dbReference type="GO" id="GO:0008094">
    <property type="term" value="F:ATP-dependent activity, acting on DNA"/>
    <property type="evidence" value="ECO:0007669"/>
    <property type="project" value="TreeGrafter"/>
</dbReference>
<dbReference type="OrthoDB" id="2505992at2759"/>
<evidence type="ECO:0000313" key="5">
    <source>
        <dbReference type="EMBL" id="MBW0493295.1"/>
    </source>
</evidence>
<name>A0A9Q3D268_9BASI</name>
<dbReference type="GO" id="GO:0016787">
    <property type="term" value="F:hydrolase activity"/>
    <property type="evidence" value="ECO:0007669"/>
    <property type="project" value="UniProtKB-KW"/>
</dbReference>
<comment type="caution">
    <text evidence="5">The sequence shown here is derived from an EMBL/GenBank/DDBJ whole genome shotgun (WGS) entry which is preliminary data.</text>
</comment>
<evidence type="ECO:0000256" key="1">
    <source>
        <dbReference type="ARBA" id="ARBA00022741"/>
    </source>
</evidence>
<gene>
    <name evidence="5" type="ORF">O181_033010</name>
</gene>
<feature type="domain" description="SNF2 N-terminal" evidence="4">
    <location>
        <begin position="9"/>
        <end position="146"/>
    </location>
</feature>
<dbReference type="InterPro" id="IPR038718">
    <property type="entry name" value="SNF2-like_sf"/>
</dbReference>
<sequence length="147" mass="16115">MIKSPLLPHQKTGLSFLWDQEVPNGQYYCNFWSTSPPGSTFNAIQIIKNQVISSFESLSANTPLCGILADDMRLGKTIQDIALIVTSKEQPATTPNAPHPPCLITNRKSEISKNSQAVVLQANIYHGPTCHLLPEANILKCDILITS</sequence>
<reference evidence="5" key="1">
    <citation type="submission" date="2021-03" db="EMBL/GenBank/DDBJ databases">
        <title>Draft genome sequence of rust myrtle Austropuccinia psidii MF-1, a brazilian biotype.</title>
        <authorList>
            <person name="Quecine M.C."/>
            <person name="Pachon D.M.R."/>
            <person name="Bonatelli M.L."/>
            <person name="Correr F.H."/>
            <person name="Franceschini L.M."/>
            <person name="Leite T.F."/>
            <person name="Margarido G.R.A."/>
            <person name="Almeida C.A."/>
            <person name="Ferrarezi J.A."/>
            <person name="Labate C.A."/>
        </authorList>
    </citation>
    <scope>NUCLEOTIDE SEQUENCE</scope>
    <source>
        <strain evidence="5">MF-1</strain>
    </source>
</reference>
<dbReference type="EMBL" id="AVOT02012002">
    <property type="protein sequence ID" value="MBW0493295.1"/>
    <property type="molecule type" value="Genomic_DNA"/>
</dbReference>
<keyword evidence="2" id="KW-0378">Hydrolase</keyword>
<dbReference type="Gene3D" id="3.40.50.10810">
    <property type="entry name" value="Tandem AAA-ATPase domain"/>
    <property type="match status" value="1"/>
</dbReference>
<dbReference type="SUPFAM" id="SSF52540">
    <property type="entry name" value="P-loop containing nucleoside triphosphate hydrolases"/>
    <property type="match status" value="1"/>
</dbReference>
<dbReference type="PANTHER" id="PTHR45626">
    <property type="entry name" value="TRANSCRIPTION TERMINATION FACTOR 2-RELATED"/>
    <property type="match status" value="1"/>
</dbReference>
<accession>A0A9Q3D268</accession>
<dbReference type="InterPro" id="IPR050628">
    <property type="entry name" value="SNF2_RAD54_helicase_TF"/>
</dbReference>
<organism evidence="5 6">
    <name type="scientific">Austropuccinia psidii MF-1</name>
    <dbReference type="NCBI Taxonomy" id="1389203"/>
    <lineage>
        <taxon>Eukaryota</taxon>
        <taxon>Fungi</taxon>
        <taxon>Dikarya</taxon>
        <taxon>Basidiomycota</taxon>
        <taxon>Pucciniomycotina</taxon>
        <taxon>Pucciniomycetes</taxon>
        <taxon>Pucciniales</taxon>
        <taxon>Sphaerophragmiaceae</taxon>
        <taxon>Austropuccinia</taxon>
    </lineage>
</organism>
<evidence type="ECO:0000256" key="3">
    <source>
        <dbReference type="ARBA" id="ARBA00022840"/>
    </source>
</evidence>
<protein>
    <recommendedName>
        <fullName evidence="4">SNF2 N-terminal domain-containing protein</fullName>
    </recommendedName>
</protein>
<dbReference type="InterPro" id="IPR000330">
    <property type="entry name" value="SNF2_N"/>
</dbReference>
<dbReference type="GO" id="GO:0005524">
    <property type="term" value="F:ATP binding"/>
    <property type="evidence" value="ECO:0007669"/>
    <property type="project" value="UniProtKB-KW"/>
</dbReference>
<keyword evidence="1" id="KW-0547">Nucleotide-binding</keyword>
<keyword evidence="6" id="KW-1185">Reference proteome</keyword>
<evidence type="ECO:0000313" key="6">
    <source>
        <dbReference type="Proteomes" id="UP000765509"/>
    </source>
</evidence>
<dbReference type="GO" id="GO:0006281">
    <property type="term" value="P:DNA repair"/>
    <property type="evidence" value="ECO:0007669"/>
    <property type="project" value="TreeGrafter"/>
</dbReference>
<proteinExistence type="predicted"/>
<dbReference type="Pfam" id="PF00176">
    <property type="entry name" value="SNF2-rel_dom"/>
    <property type="match status" value="1"/>
</dbReference>
<evidence type="ECO:0000259" key="4">
    <source>
        <dbReference type="Pfam" id="PF00176"/>
    </source>
</evidence>
<dbReference type="AlphaFoldDB" id="A0A9Q3D268"/>
<dbReference type="GO" id="GO:0005634">
    <property type="term" value="C:nucleus"/>
    <property type="evidence" value="ECO:0007669"/>
    <property type="project" value="TreeGrafter"/>
</dbReference>
<dbReference type="InterPro" id="IPR027417">
    <property type="entry name" value="P-loop_NTPase"/>
</dbReference>
<keyword evidence="3" id="KW-0067">ATP-binding</keyword>
<dbReference type="Proteomes" id="UP000765509">
    <property type="component" value="Unassembled WGS sequence"/>
</dbReference>